<feature type="region of interest" description="Disordered" evidence="1">
    <location>
        <begin position="108"/>
        <end position="175"/>
    </location>
</feature>
<gene>
    <name evidence="2" type="ORF">THAOC_19659</name>
</gene>
<feature type="non-terminal residue" evidence="2">
    <location>
        <position position="1"/>
    </location>
</feature>
<organism evidence="2 3">
    <name type="scientific">Thalassiosira oceanica</name>
    <name type="common">Marine diatom</name>
    <dbReference type="NCBI Taxonomy" id="159749"/>
    <lineage>
        <taxon>Eukaryota</taxon>
        <taxon>Sar</taxon>
        <taxon>Stramenopiles</taxon>
        <taxon>Ochrophyta</taxon>
        <taxon>Bacillariophyta</taxon>
        <taxon>Coscinodiscophyceae</taxon>
        <taxon>Thalassiosirophycidae</taxon>
        <taxon>Thalassiosirales</taxon>
        <taxon>Thalassiosiraceae</taxon>
        <taxon>Thalassiosira</taxon>
    </lineage>
</organism>
<feature type="compositionally biased region" description="Basic and acidic residues" evidence="1">
    <location>
        <begin position="136"/>
        <end position="156"/>
    </location>
</feature>
<feature type="compositionally biased region" description="Basic and acidic residues" evidence="1">
    <location>
        <begin position="116"/>
        <end position="125"/>
    </location>
</feature>
<feature type="region of interest" description="Disordered" evidence="1">
    <location>
        <begin position="1"/>
        <end position="93"/>
    </location>
</feature>
<reference evidence="2 3" key="1">
    <citation type="journal article" date="2012" name="Genome Biol.">
        <title>Genome and low-iron response of an oceanic diatom adapted to chronic iron limitation.</title>
        <authorList>
            <person name="Lommer M."/>
            <person name="Specht M."/>
            <person name="Roy A.S."/>
            <person name="Kraemer L."/>
            <person name="Andreson R."/>
            <person name="Gutowska M.A."/>
            <person name="Wolf J."/>
            <person name="Bergner S.V."/>
            <person name="Schilhabel M.B."/>
            <person name="Klostermeier U.C."/>
            <person name="Beiko R.G."/>
            <person name="Rosenstiel P."/>
            <person name="Hippler M."/>
            <person name="Laroche J."/>
        </authorList>
    </citation>
    <scope>NUCLEOTIDE SEQUENCE [LARGE SCALE GENOMIC DNA]</scope>
    <source>
        <strain evidence="2 3">CCMP1005</strain>
    </source>
</reference>
<proteinExistence type="predicted"/>
<sequence>GLRLRLLADPSTGPWGPSPAGGFGPRQGPCTKPNEGRPNLKRDAAVERVQTEDFQQAETANPVPPSSRTPIGSVKNEWIWAEESNSRRGKPRSKLRFYLAGCGEAAQNEKAQATEQKNRDAKADDSLAGGKTNSSEARRNRADESAQQSSRERRPANVDGATQAHSASDSKDTEAGEVQCCTPANTCPRCAPVSRGPLDVSNSNNPASALGSNSVECIFIDNVSAQPAIEITHRIISRRNDLHQATNVEANFDFDGEEAKKMGCHDLPDDKGGGVQHWQDYLEKLVEQLRLELNCSTKNREQQWLLCHLRANDWWIRQVDARRIAKKLRLTQFPKALYRDVYVWLPDVIGRVALRLAR</sequence>
<dbReference type="EMBL" id="AGNL01021630">
    <property type="protein sequence ID" value="EJK60058.1"/>
    <property type="molecule type" value="Genomic_DNA"/>
</dbReference>
<dbReference type="Proteomes" id="UP000266841">
    <property type="component" value="Unassembled WGS sequence"/>
</dbReference>
<evidence type="ECO:0000313" key="3">
    <source>
        <dbReference type="Proteomes" id="UP000266841"/>
    </source>
</evidence>
<dbReference type="AlphaFoldDB" id="K0S1V0"/>
<keyword evidence="3" id="KW-1185">Reference proteome</keyword>
<accession>K0S1V0</accession>
<protein>
    <submittedName>
        <fullName evidence="2">Uncharacterized protein</fullName>
    </submittedName>
</protein>
<feature type="compositionally biased region" description="Basic and acidic residues" evidence="1">
    <location>
        <begin position="34"/>
        <end position="51"/>
    </location>
</feature>
<evidence type="ECO:0000256" key="1">
    <source>
        <dbReference type="SAM" id="MobiDB-lite"/>
    </source>
</evidence>
<evidence type="ECO:0000313" key="2">
    <source>
        <dbReference type="EMBL" id="EJK60058.1"/>
    </source>
</evidence>
<comment type="caution">
    <text evidence="2">The sequence shown here is derived from an EMBL/GenBank/DDBJ whole genome shotgun (WGS) entry which is preliminary data.</text>
</comment>
<name>K0S1V0_THAOC</name>